<protein>
    <submittedName>
        <fullName evidence="7">Cation:H+ antiporter</fullName>
    </submittedName>
</protein>
<feature type="transmembrane region" description="Helical" evidence="5">
    <location>
        <begin position="170"/>
        <end position="189"/>
    </location>
</feature>
<dbReference type="RefSeq" id="WP_204695658.1">
    <property type="nucleotide sequence ID" value="NZ_JAFBEC010000002.1"/>
</dbReference>
<reference evidence="7 8" key="1">
    <citation type="submission" date="2021-01" db="EMBL/GenBank/DDBJ databases">
        <title>Genomic Encyclopedia of Type Strains, Phase IV (KMG-IV): sequencing the most valuable type-strain genomes for metagenomic binning, comparative biology and taxonomic classification.</title>
        <authorList>
            <person name="Goeker M."/>
        </authorList>
    </citation>
    <scope>NUCLEOTIDE SEQUENCE [LARGE SCALE GENOMIC DNA]</scope>
    <source>
        <strain evidence="7 8">DSM 25540</strain>
    </source>
</reference>
<feature type="transmembrane region" description="Helical" evidence="5">
    <location>
        <begin position="67"/>
        <end position="89"/>
    </location>
</feature>
<dbReference type="EMBL" id="JAFBEC010000002">
    <property type="protein sequence ID" value="MBM7631534.1"/>
    <property type="molecule type" value="Genomic_DNA"/>
</dbReference>
<keyword evidence="4 5" id="KW-0472">Membrane</keyword>
<feature type="transmembrane region" description="Helical" evidence="5">
    <location>
        <begin position="105"/>
        <end position="124"/>
    </location>
</feature>
<sequence length="322" mass="34635">MVYFLFILAVIVTVLAAIKISTYADAITRLSSVGSLFVGTFLLAGATSLPEVTTSVTAVFLENPDMAVGNVLGSNLFNLSILAVFLIIYRHRAILSSVHKEQRHTAILGVLMTTFVVVALFYTIEIPVVNIGIESLVLLVLYGLSIWLLRGADEQNSDAGDEKVTEEKYTLKHAITGFIIAAIIILISGSVLTFSGDQIAILTGLGSSFVGSFLIATSTSLPEVVTVYVALKLNNHNLAAASIFGSNLFNLLILVLCDFLYPGSILLAASPTNIYTGGFLLLSSLVVTIAIFRAQTKRLSIALPLFMLLFYASSMVLLYLLR</sequence>
<feature type="domain" description="Sodium/calcium exchanger membrane region" evidence="6">
    <location>
        <begin position="174"/>
        <end position="319"/>
    </location>
</feature>
<dbReference type="PANTHER" id="PTHR10846:SF8">
    <property type="entry name" value="INNER MEMBRANE PROTEIN YRBG"/>
    <property type="match status" value="1"/>
</dbReference>
<feature type="transmembrane region" description="Helical" evidence="5">
    <location>
        <begin position="209"/>
        <end position="231"/>
    </location>
</feature>
<feature type="transmembrane region" description="Helical" evidence="5">
    <location>
        <begin position="6"/>
        <end position="24"/>
    </location>
</feature>
<evidence type="ECO:0000256" key="5">
    <source>
        <dbReference type="SAM" id="Phobius"/>
    </source>
</evidence>
<feature type="domain" description="Sodium/calcium exchanger membrane region" evidence="6">
    <location>
        <begin position="3"/>
        <end position="148"/>
    </location>
</feature>
<feature type="transmembrane region" description="Helical" evidence="5">
    <location>
        <begin position="36"/>
        <end position="61"/>
    </location>
</feature>
<name>A0ABS2P7Y7_9BACL</name>
<dbReference type="InterPro" id="IPR004481">
    <property type="entry name" value="K/Na/Ca-exchanger"/>
</dbReference>
<comment type="subcellular location">
    <subcellularLocation>
        <location evidence="1">Membrane</location>
        <topology evidence="1">Multi-pass membrane protein</topology>
    </subcellularLocation>
</comment>
<organism evidence="7 8">
    <name type="scientific">Geomicrobium sediminis</name>
    <dbReference type="NCBI Taxonomy" id="1347788"/>
    <lineage>
        <taxon>Bacteria</taxon>
        <taxon>Bacillati</taxon>
        <taxon>Bacillota</taxon>
        <taxon>Bacilli</taxon>
        <taxon>Bacillales</taxon>
        <taxon>Geomicrobium</taxon>
    </lineage>
</organism>
<evidence type="ECO:0000256" key="3">
    <source>
        <dbReference type="ARBA" id="ARBA00022989"/>
    </source>
</evidence>
<proteinExistence type="predicted"/>
<keyword evidence="3 5" id="KW-1133">Transmembrane helix</keyword>
<feature type="transmembrane region" description="Helical" evidence="5">
    <location>
        <begin position="238"/>
        <end position="261"/>
    </location>
</feature>
<keyword evidence="8" id="KW-1185">Reference proteome</keyword>
<feature type="transmembrane region" description="Helical" evidence="5">
    <location>
        <begin position="273"/>
        <end position="292"/>
    </location>
</feature>
<feature type="transmembrane region" description="Helical" evidence="5">
    <location>
        <begin position="299"/>
        <end position="321"/>
    </location>
</feature>
<accession>A0ABS2P7Y7</accession>
<evidence type="ECO:0000259" key="6">
    <source>
        <dbReference type="Pfam" id="PF01699"/>
    </source>
</evidence>
<evidence type="ECO:0000256" key="4">
    <source>
        <dbReference type="ARBA" id="ARBA00023136"/>
    </source>
</evidence>
<gene>
    <name evidence="7" type="ORF">JOD17_000626</name>
</gene>
<keyword evidence="2 5" id="KW-0812">Transmembrane</keyword>
<dbReference type="Pfam" id="PF01699">
    <property type="entry name" value="Na_Ca_ex"/>
    <property type="match status" value="2"/>
</dbReference>
<evidence type="ECO:0000313" key="7">
    <source>
        <dbReference type="EMBL" id="MBM7631534.1"/>
    </source>
</evidence>
<dbReference type="InterPro" id="IPR044880">
    <property type="entry name" value="NCX_ion-bd_dom_sf"/>
</dbReference>
<evidence type="ECO:0000256" key="2">
    <source>
        <dbReference type="ARBA" id="ARBA00022692"/>
    </source>
</evidence>
<dbReference type="PANTHER" id="PTHR10846">
    <property type="entry name" value="SODIUM/POTASSIUM/CALCIUM EXCHANGER"/>
    <property type="match status" value="1"/>
</dbReference>
<dbReference type="InterPro" id="IPR004837">
    <property type="entry name" value="NaCa_Exmemb"/>
</dbReference>
<dbReference type="Proteomes" id="UP000741863">
    <property type="component" value="Unassembled WGS sequence"/>
</dbReference>
<evidence type="ECO:0000313" key="8">
    <source>
        <dbReference type="Proteomes" id="UP000741863"/>
    </source>
</evidence>
<feature type="transmembrane region" description="Helical" evidence="5">
    <location>
        <begin position="130"/>
        <end position="149"/>
    </location>
</feature>
<comment type="caution">
    <text evidence="7">The sequence shown here is derived from an EMBL/GenBank/DDBJ whole genome shotgun (WGS) entry which is preliminary data.</text>
</comment>
<dbReference type="Gene3D" id="1.20.1420.30">
    <property type="entry name" value="NCX, central ion-binding region"/>
    <property type="match status" value="1"/>
</dbReference>
<evidence type="ECO:0000256" key="1">
    <source>
        <dbReference type="ARBA" id="ARBA00004141"/>
    </source>
</evidence>